<reference evidence="1" key="1">
    <citation type="submission" date="2023-04" db="EMBL/GenBank/DDBJ databases">
        <title>A chromosome-level genome assembly of the parasitoid wasp Eretmocerus hayati.</title>
        <authorList>
            <person name="Zhong Y."/>
            <person name="Liu S."/>
            <person name="Liu Y."/>
        </authorList>
    </citation>
    <scope>NUCLEOTIDE SEQUENCE</scope>
    <source>
        <strain evidence="1">ZJU_SS_LIU_2023</strain>
    </source>
</reference>
<evidence type="ECO:0000313" key="1">
    <source>
        <dbReference type="EMBL" id="KAJ8664616.1"/>
    </source>
</evidence>
<proteinExistence type="predicted"/>
<dbReference type="Proteomes" id="UP001239111">
    <property type="component" value="Chromosome 4"/>
</dbReference>
<protein>
    <submittedName>
        <fullName evidence="1">Uncharacterized protein</fullName>
    </submittedName>
</protein>
<keyword evidence="2" id="KW-1185">Reference proteome</keyword>
<dbReference type="EMBL" id="CM056744">
    <property type="protein sequence ID" value="KAJ8664616.1"/>
    <property type="molecule type" value="Genomic_DNA"/>
</dbReference>
<name>A0ACC2N1K7_9HYME</name>
<sequence>MGFNLRILDLVFFAVIPQLLCIIQAEEVTVFEPKDKVVDLCTSKIYCNGELLKTIQLSGMFVDSKSFVDLQIRNDVETTLENFEALMRYTDRKPSRGQLEQFVNDYFIYHNGLINTTLPDWTPIPRLAGRVQNIAYREWVLTLNELWKGLARRIDPDVKRHPEKHSLIYVDNTFIIPGGRFTEFYYWDTFWVIKGLLLSDLFDTARGMIENFLSMVKTYGFVPNGGRVYYLMRSQPPLLIPMVDAYLHATGDWDFVEHNLVTLEREFEYWQRYKTVKVLKNGRNYTLARYVTHSDGPRPESYKEDYELAERMADPAKRRELYNGLKSGAESGWDFSARWFIDNDGNQTFDLFHISTQNILPVDLNSFIEQNARILAKFYHHKNDTQKVEYYASVAQQYQSAIEALLWNEEDGTWYDYDTRSHKQRRVFYASNLSPLYTRSYDVVKAEYYGTRSVEYLTHHNIHGYKGGIPTSLDFTSQQWDYPNAWAPLQSMIVKGLIKTHYEPAMKLAEELAFTWLKTTFVAYSQLSKMYEKYDATACGRIGGGGEYKIQDGFGWTNGVILEMLDVYPMAQPVLADRVPIESGTFKCIYLGTNYLLLRISSSMLEFQSSPKFC</sequence>
<gene>
    <name evidence="1" type="ORF">QAD02_006278</name>
</gene>
<organism evidence="1 2">
    <name type="scientific">Eretmocerus hayati</name>
    <dbReference type="NCBI Taxonomy" id="131215"/>
    <lineage>
        <taxon>Eukaryota</taxon>
        <taxon>Metazoa</taxon>
        <taxon>Ecdysozoa</taxon>
        <taxon>Arthropoda</taxon>
        <taxon>Hexapoda</taxon>
        <taxon>Insecta</taxon>
        <taxon>Pterygota</taxon>
        <taxon>Neoptera</taxon>
        <taxon>Endopterygota</taxon>
        <taxon>Hymenoptera</taxon>
        <taxon>Apocrita</taxon>
        <taxon>Proctotrupomorpha</taxon>
        <taxon>Chalcidoidea</taxon>
        <taxon>Aphelinidae</taxon>
        <taxon>Aphelininae</taxon>
        <taxon>Eretmocerus</taxon>
    </lineage>
</organism>
<accession>A0ACC2N1K7</accession>
<comment type="caution">
    <text evidence="1">The sequence shown here is derived from an EMBL/GenBank/DDBJ whole genome shotgun (WGS) entry which is preliminary data.</text>
</comment>
<evidence type="ECO:0000313" key="2">
    <source>
        <dbReference type="Proteomes" id="UP001239111"/>
    </source>
</evidence>